<evidence type="ECO:0000313" key="1">
    <source>
        <dbReference type="EMBL" id="QHT26267.1"/>
    </source>
</evidence>
<sequence length="170" mass="19914">MASLKLESHDAGVDVPVKCDTLNFGEAKECKLYTKNGMEYGIGYIKDCLKVGVWKYYTKYINGYNFSYIGETNHDEHELKEEIVFRINEFTKAMKYTRTMEPSACSTSYVKEIRCTEKFWKGNVIGVEEDIIYYTNISYTRSVGKLRDGMKFGLWRCCDERDIFICEDFF</sequence>
<dbReference type="AlphaFoldDB" id="A0A6C0EAQ8"/>
<reference evidence="1" key="1">
    <citation type="journal article" date="2020" name="Nature">
        <title>Giant virus diversity and host interactions through global metagenomics.</title>
        <authorList>
            <person name="Schulz F."/>
            <person name="Roux S."/>
            <person name="Paez-Espino D."/>
            <person name="Jungbluth S."/>
            <person name="Walsh D.A."/>
            <person name="Denef V.J."/>
            <person name="McMahon K.D."/>
            <person name="Konstantinidis K.T."/>
            <person name="Eloe-Fadrosh E.A."/>
            <person name="Kyrpides N.C."/>
            <person name="Woyke T."/>
        </authorList>
    </citation>
    <scope>NUCLEOTIDE SEQUENCE</scope>
    <source>
        <strain evidence="1">GVMAG-M-3300023179-27</strain>
    </source>
</reference>
<proteinExistence type="predicted"/>
<organism evidence="1">
    <name type="scientific">viral metagenome</name>
    <dbReference type="NCBI Taxonomy" id="1070528"/>
    <lineage>
        <taxon>unclassified sequences</taxon>
        <taxon>metagenomes</taxon>
        <taxon>organismal metagenomes</taxon>
    </lineage>
</organism>
<accession>A0A6C0EAQ8</accession>
<protein>
    <submittedName>
        <fullName evidence="1">Uncharacterized protein</fullName>
    </submittedName>
</protein>
<name>A0A6C0EAQ8_9ZZZZ</name>
<dbReference type="EMBL" id="MN739783">
    <property type="protein sequence ID" value="QHT26267.1"/>
    <property type="molecule type" value="Genomic_DNA"/>
</dbReference>